<accession>A0AAE1A309</accession>
<sequence length="425" mass="48930">MASIRTLMQIAVQHDLTVHQMDVNTAFLNAPIDCELYVEQPEGYEIKSKNDEKLVLRLKKSLYGLKQSGRNWNHTLHTYLIEQGYSQSRTDSCVYKKHSEGQPDDYAIVVIWVDDLLLATKHESTMTNEKDKLKQKFRMKDLGKIGWFLGIEFAHEHEKITMCQSRYIERLLNRFGMQDCKPKYTPCDMNTNKLSNLDGEEIDAKLYREIVGALIYVMTSTRPDLCYIVTKLSQHMARPNSNHIILAKHVLRYLKGTNNQRLIFRKSLEPMNLNGFCDADWANSADRRSITGYGFELLREGPLISWKAKKQPTIALSTCEAEYMSMAAATQEGKFLLALINDMTVGIPLNQFSLHCDNQGAIALANNPVQHQRSKHIDIRYHFVRDEIQNGSLPLFYILSEDNMADVFTKPVVRSKIEKFRSLLI</sequence>
<dbReference type="InterPro" id="IPR013103">
    <property type="entry name" value="RVT_2"/>
</dbReference>
<gene>
    <name evidence="2" type="ORF">RRG08_013661</name>
</gene>
<protein>
    <recommendedName>
        <fullName evidence="1">Reverse transcriptase Ty1/copia-type domain-containing protein</fullName>
    </recommendedName>
</protein>
<evidence type="ECO:0000313" key="2">
    <source>
        <dbReference type="EMBL" id="KAK3779706.1"/>
    </source>
</evidence>
<proteinExistence type="predicted"/>
<dbReference type="EMBL" id="JAWDGP010002817">
    <property type="protein sequence ID" value="KAK3779706.1"/>
    <property type="molecule type" value="Genomic_DNA"/>
</dbReference>
<dbReference type="PANTHER" id="PTHR11439:SF467">
    <property type="entry name" value="INTEGRASE CATALYTIC DOMAIN-CONTAINING PROTEIN"/>
    <property type="match status" value="1"/>
</dbReference>
<dbReference type="AlphaFoldDB" id="A0AAE1A309"/>
<name>A0AAE1A309_9GAST</name>
<reference evidence="2" key="1">
    <citation type="journal article" date="2023" name="G3 (Bethesda)">
        <title>A reference genome for the long-term kleptoplast-retaining sea slug Elysia crispata morphotype clarki.</title>
        <authorList>
            <person name="Eastman K.E."/>
            <person name="Pendleton A.L."/>
            <person name="Shaikh M.A."/>
            <person name="Suttiyut T."/>
            <person name="Ogas R."/>
            <person name="Tomko P."/>
            <person name="Gavelis G."/>
            <person name="Widhalm J.R."/>
            <person name="Wisecaver J.H."/>
        </authorList>
    </citation>
    <scope>NUCLEOTIDE SEQUENCE</scope>
    <source>
        <strain evidence="2">ECLA1</strain>
    </source>
</reference>
<dbReference type="CDD" id="cd09272">
    <property type="entry name" value="RNase_HI_RT_Ty1"/>
    <property type="match status" value="1"/>
</dbReference>
<keyword evidence="3" id="KW-1185">Reference proteome</keyword>
<evidence type="ECO:0000259" key="1">
    <source>
        <dbReference type="Pfam" id="PF07727"/>
    </source>
</evidence>
<organism evidence="2 3">
    <name type="scientific">Elysia crispata</name>
    <name type="common">lettuce slug</name>
    <dbReference type="NCBI Taxonomy" id="231223"/>
    <lineage>
        <taxon>Eukaryota</taxon>
        <taxon>Metazoa</taxon>
        <taxon>Spiralia</taxon>
        <taxon>Lophotrochozoa</taxon>
        <taxon>Mollusca</taxon>
        <taxon>Gastropoda</taxon>
        <taxon>Heterobranchia</taxon>
        <taxon>Euthyneura</taxon>
        <taxon>Panpulmonata</taxon>
        <taxon>Sacoglossa</taxon>
        <taxon>Placobranchoidea</taxon>
        <taxon>Plakobranchidae</taxon>
        <taxon>Elysia</taxon>
    </lineage>
</organism>
<dbReference type="Proteomes" id="UP001283361">
    <property type="component" value="Unassembled WGS sequence"/>
</dbReference>
<feature type="domain" description="Reverse transcriptase Ty1/copia-type" evidence="1">
    <location>
        <begin position="2"/>
        <end position="187"/>
    </location>
</feature>
<dbReference type="PANTHER" id="PTHR11439">
    <property type="entry name" value="GAG-POL-RELATED RETROTRANSPOSON"/>
    <property type="match status" value="1"/>
</dbReference>
<evidence type="ECO:0000313" key="3">
    <source>
        <dbReference type="Proteomes" id="UP001283361"/>
    </source>
</evidence>
<dbReference type="Pfam" id="PF07727">
    <property type="entry name" value="RVT_2"/>
    <property type="match status" value="1"/>
</dbReference>
<dbReference type="InterPro" id="IPR043502">
    <property type="entry name" value="DNA/RNA_pol_sf"/>
</dbReference>
<comment type="caution">
    <text evidence="2">The sequence shown here is derived from an EMBL/GenBank/DDBJ whole genome shotgun (WGS) entry which is preliminary data.</text>
</comment>
<dbReference type="SUPFAM" id="SSF56672">
    <property type="entry name" value="DNA/RNA polymerases"/>
    <property type="match status" value="1"/>
</dbReference>